<dbReference type="Gene3D" id="2.50.20.20">
    <property type="match status" value="1"/>
</dbReference>
<dbReference type="PROSITE" id="PS51257">
    <property type="entry name" value="PROKAR_LIPOPROTEIN"/>
    <property type="match status" value="1"/>
</dbReference>
<dbReference type="Pfam" id="PF20316">
    <property type="entry name" value="DUF6612"/>
    <property type="match status" value="1"/>
</dbReference>
<dbReference type="Proteomes" id="UP001232343">
    <property type="component" value="Unassembled WGS sequence"/>
</dbReference>
<organism evidence="2 3">
    <name type="scientific">Lederbergia wuyishanensis</name>
    <dbReference type="NCBI Taxonomy" id="1347903"/>
    <lineage>
        <taxon>Bacteria</taxon>
        <taxon>Bacillati</taxon>
        <taxon>Bacillota</taxon>
        <taxon>Bacilli</taxon>
        <taxon>Bacillales</taxon>
        <taxon>Bacillaceae</taxon>
        <taxon>Lederbergia</taxon>
    </lineage>
</organism>
<sequence>MKKIISIILGGFMILMLAACGQTAEPVKTEAESKNAVSAGKEQANKEKESKLTLEEVFKKTEEANKDINSFASQMNMKQNIEVSGEKQEFQSDIEMEFILEPMALHQKMTMSLAGEKQEVDAYLTKEGFYMYEPNEKMWFKLPEEFSTQILQMSEGQTNPSGQLEQLKEFVDEFEFQQDDKNFILTLKASGEKFDQFLKDNVKNVLPAEMQADNMMGDMKFNEVKYELHIDKETFYLNTLNMVLDTDTQIEDEKMNMKIDMQSTYSNYNKVENIEIPKEALENAQEIN</sequence>
<feature type="chain" id="PRO_5045055648" description="Lipoprotein" evidence="1">
    <location>
        <begin position="25"/>
        <end position="288"/>
    </location>
</feature>
<keyword evidence="3" id="KW-1185">Reference proteome</keyword>
<proteinExistence type="predicted"/>
<keyword evidence="1" id="KW-0732">Signal</keyword>
<evidence type="ECO:0000256" key="1">
    <source>
        <dbReference type="SAM" id="SignalP"/>
    </source>
</evidence>
<name>A0ABU0D6Z5_9BACI</name>
<protein>
    <recommendedName>
        <fullName evidence="4">Lipoprotein</fullName>
    </recommendedName>
</protein>
<evidence type="ECO:0008006" key="4">
    <source>
        <dbReference type="Google" id="ProtNLM"/>
    </source>
</evidence>
<dbReference type="InterPro" id="IPR046720">
    <property type="entry name" value="DUF6612"/>
</dbReference>
<dbReference type="EMBL" id="JAUSUO010000008">
    <property type="protein sequence ID" value="MDQ0344183.1"/>
    <property type="molecule type" value="Genomic_DNA"/>
</dbReference>
<evidence type="ECO:0000313" key="3">
    <source>
        <dbReference type="Proteomes" id="UP001232343"/>
    </source>
</evidence>
<feature type="signal peptide" evidence="1">
    <location>
        <begin position="1"/>
        <end position="24"/>
    </location>
</feature>
<dbReference type="RefSeq" id="WP_244682458.1">
    <property type="nucleotide sequence ID" value="NZ_JALIRM010000011.1"/>
</dbReference>
<accession>A0ABU0D6Z5</accession>
<reference evidence="2 3" key="1">
    <citation type="submission" date="2023-07" db="EMBL/GenBank/DDBJ databases">
        <title>Genomic Encyclopedia of Type Strains, Phase IV (KMG-IV): sequencing the most valuable type-strain genomes for metagenomic binning, comparative biology and taxonomic classification.</title>
        <authorList>
            <person name="Goeker M."/>
        </authorList>
    </citation>
    <scope>NUCLEOTIDE SEQUENCE [LARGE SCALE GENOMIC DNA]</scope>
    <source>
        <strain evidence="2 3">DSM 27848</strain>
    </source>
</reference>
<comment type="caution">
    <text evidence="2">The sequence shown here is derived from an EMBL/GenBank/DDBJ whole genome shotgun (WGS) entry which is preliminary data.</text>
</comment>
<evidence type="ECO:0000313" key="2">
    <source>
        <dbReference type="EMBL" id="MDQ0344183.1"/>
    </source>
</evidence>
<gene>
    <name evidence="2" type="ORF">J2S14_003024</name>
</gene>